<name>A0ABS2GW62_9BURK</name>
<evidence type="ECO:0000313" key="1">
    <source>
        <dbReference type="EMBL" id="MBM6929162.1"/>
    </source>
</evidence>
<dbReference type="Proteomes" id="UP000777002">
    <property type="component" value="Unassembled WGS sequence"/>
</dbReference>
<keyword evidence="2" id="KW-1185">Reference proteome</keyword>
<gene>
    <name evidence="1" type="ORF">H5985_07770</name>
</gene>
<accession>A0ABS2GW62</accession>
<organism evidence="1 2">
    <name type="scientific">Parasutterella secunda</name>
    <dbReference type="NCBI Taxonomy" id="626947"/>
    <lineage>
        <taxon>Bacteria</taxon>
        <taxon>Pseudomonadati</taxon>
        <taxon>Pseudomonadota</taxon>
        <taxon>Betaproteobacteria</taxon>
        <taxon>Burkholderiales</taxon>
        <taxon>Sutterellaceae</taxon>
        <taxon>Parasutterella</taxon>
    </lineage>
</organism>
<dbReference type="EMBL" id="JACJKX010000015">
    <property type="protein sequence ID" value="MBM6929162.1"/>
    <property type="molecule type" value="Genomic_DNA"/>
</dbReference>
<proteinExistence type="predicted"/>
<evidence type="ECO:0000313" key="2">
    <source>
        <dbReference type="Proteomes" id="UP000777002"/>
    </source>
</evidence>
<comment type="caution">
    <text evidence="1">The sequence shown here is derived from an EMBL/GenBank/DDBJ whole genome shotgun (WGS) entry which is preliminary data.</text>
</comment>
<dbReference type="RefSeq" id="WP_205050749.1">
    <property type="nucleotide sequence ID" value="NZ_JACJKX010000015.1"/>
</dbReference>
<protein>
    <submittedName>
        <fullName evidence="1">Uncharacterized protein</fullName>
    </submittedName>
</protein>
<sequence length="326" mass="37337">MKTVFKTNEKHNVMGFSLEGLQGGFYLMGDPILATLNGPYPIRNLSEKEAIEKIRLITDDFLEKTGKKEGLIAWVFKLIIDGECLIYSVNINAATKEISVTHQNLKEVLDSFLPKQVKGGEEVDGFFIKSEDDKLWAFEPVEHFLLCLVPDKEQAAINVRVYQADPALADLIEHDQNDLLERFMNQVLPKLSDRYPQLSPVNEAKQADPEKLFEGLMSLLESPAERMPLRDVTLKLTGQPEVTMKLSHLFGFRAIRENDRKTEHLTVYSDGHCYWLYTVTPAEKETEEPLMTLEKITPEQIVDLARRMVWGQTKADEILKTQKWIN</sequence>
<reference evidence="1 2" key="1">
    <citation type="journal article" date="2021" name="Sci. Rep.">
        <title>The distribution of antibiotic resistance genes in chicken gut microbiota commensals.</title>
        <authorList>
            <person name="Juricova H."/>
            <person name="Matiasovicova J."/>
            <person name="Kubasova T."/>
            <person name="Cejkova D."/>
            <person name="Rychlik I."/>
        </authorList>
    </citation>
    <scope>NUCLEOTIDE SEQUENCE [LARGE SCALE GENOMIC DNA]</scope>
    <source>
        <strain evidence="1 2">An562</strain>
    </source>
</reference>